<gene>
    <name evidence="4" type="ORF">OEZ60_12360</name>
</gene>
<dbReference type="Gene3D" id="3.40.50.300">
    <property type="entry name" value="P-loop containing nucleotide triphosphate hydrolases"/>
    <property type="match status" value="1"/>
</dbReference>
<dbReference type="InterPro" id="IPR000863">
    <property type="entry name" value="Sulfotransferase_dom"/>
</dbReference>
<organism evidence="4 5">
    <name type="scientific">Albidovulum salinarum</name>
    <dbReference type="NCBI Taxonomy" id="2984153"/>
    <lineage>
        <taxon>Bacteria</taxon>
        <taxon>Pseudomonadati</taxon>
        <taxon>Pseudomonadota</taxon>
        <taxon>Alphaproteobacteria</taxon>
        <taxon>Rhodobacterales</taxon>
        <taxon>Paracoccaceae</taxon>
        <taxon>Albidovulum</taxon>
    </lineage>
</organism>
<evidence type="ECO:0000256" key="2">
    <source>
        <dbReference type="ARBA" id="ARBA00022679"/>
    </source>
</evidence>
<evidence type="ECO:0000313" key="4">
    <source>
        <dbReference type="EMBL" id="MCU9848796.1"/>
    </source>
</evidence>
<sequence>MTEALPERSRIYRGRITDSTIWDRFALRPGDALVVTPPKCGTTWVQAIVLMLIHGRPGMDKLVDQISLWVDCGFRDVDARAAVLAAQTHRRCIKSHTPLDGITYDPDCTYFAVYRHPLDVHFSMRRFALSMNVDLMNDRFPDDISEGFRMYLEDRSKDGGNDDMTLDSITYHYASFRRWAHLPNLHLLHYADLTRDLKGQVERIQRILGYDHPERLIDEIVAGARFETMKANAREAVQEENSVLDNAASFFASGTSNKWEKYLTAEEVARYDRCIRELLPEADVRWLERGAAAA</sequence>
<dbReference type="RefSeq" id="WP_263336563.1">
    <property type="nucleotide sequence ID" value="NZ_JAOVQO010000010.1"/>
</dbReference>
<dbReference type="Pfam" id="PF00685">
    <property type="entry name" value="Sulfotransfer_1"/>
    <property type="match status" value="1"/>
</dbReference>
<dbReference type="PANTHER" id="PTHR11783">
    <property type="entry name" value="SULFOTRANSFERASE SULT"/>
    <property type="match status" value="1"/>
</dbReference>
<dbReference type="EMBL" id="JAOVQO010000010">
    <property type="protein sequence ID" value="MCU9848796.1"/>
    <property type="molecule type" value="Genomic_DNA"/>
</dbReference>
<evidence type="ECO:0000313" key="5">
    <source>
        <dbReference type="Proteomes" id="UP001209535"/>
    </source>
</evidence>
<comment type="similarity">
    <text evidence="1">Belongs to the sulfotransferase 1 family.</text>
</comment>
<name>A0ABT2X4C7_9RHOB</name>
<dbReference type="InterPro" id="IPR027417">
    <property type="entry name" value="P-loop_NTPase"/>
</dbReference>
<keyword evidence="5" id="KW-1185">Reference proteome</keyword>
<evidence type="ECO:0000259" key="3">
    <source>
        <dbReference type="Pfam" id="PF00685"/>
    </source>
</evidence>
<keyword evidence="2" id="KW-0808">Transferase</keyword>
<feature type="domain" description="Sulfotransferase" evidence="3">
    <location>
        <begin position="30"/>
        <end position="279"/>
    </location>
</feature>
<protein>
    <submittedName>
        <fullName evidence="4">Sulfotransferase domain-containing protein</fullName>
    </submittedName>
</protein>
<dbReference type="SUPFAM" id="SSF52540">
    <property type="entry name" value="P-loop containing nucleoside triphosphate hydrolases"/>
    <property type="match status" value="1"/>
</dbReference>
<accession>A0ABT2X4C7</accession>
<reference evidence="4 5" key="1">
    <citation type="submission" date="2022-10" db="EMBL/GenBank/DDBJ databases">
        <title>Defluviimonas sp. nov., isolated from ocean surface sediments.</title>
        <authorList>
            <person name="He W."/>
            <person name="Wang L."/>
            <person name="Zhang D.-F."/>
        </authorList>
    </citation>
    <scope>NUCLEOTIDE SEQUENCE [LARGE SCALE GENOMIC DNA]</scope>
    <source>
        <strain evidence="4 5">WL0024</strain>
    </source>
</reference>
<proteinExistence type="inferred from homology"/>
<evidence type="ECO:0000256" key="1">
    <source>
        <dbReference type="ARBA" id="ARBA00005771"/>
    </source>
</evidence>
<comment type="caution">
    <text evidence="4">The sequence shown here is derived from an EMBL/GenBank/DDBJ whole genome shotgun (WGS) entry which is preliminary data.</text>
</comment>
<dbReference type="Proteomes" id="UP001209535">
    <property type="component" value="Unassembled WGS sequence"/>
</dbReference>